<dbReference type="OrthoDB" id="2388139at2759"/>
<sequence>MEKQVKQNFEKVTQKIQDGSASDIDSEIVLRRQDSTTSVSTIATSITSISVSSLYDLYDRHDQPVIQETAETTQESLVDSDHPFVNEGDLAPEIIQEILSYLIILDPNCHDYHYSPRVYKYLYSCLLVNRLWCRSTVPLLWRQPLINNPYSRAKVLQVYYSCLDNHQKQQLQFQEPEIPFVDAPLPLFNYPSFLRFLDYDKLFRTMEALCKTMSRKCFHNMLNAILQLISNNTPKVNGFRFIVCRNNFWKPQDNEMLKADGITQMMKRLRTIDIGGDIGYERQKHLLEYLAEHCRMLESIRVGGGPLLRPKTLTQFSYSITTSTTYPEENVISNLILSQTNLQSFELRDIKWTGQSIRHALTAVISAVGTRKTSLRHLHFHSVNFDQCCSWQAISACENLESIELIDCSGITTDMVRPLIEGRLEKLRKVVITLEDKDREELTDDKKELWKWVDGVNGRSGDVRKTVKRPKGLLERWRIDW</sequence>
<dbReference type="Gene3D" id="3.80.10.10">
    <property type="entry name" value="Ribonuclease Inhibitor"/>
    <property type="match status" value="1"/>
</dbReference>
<reference evidence="1" key="1">
    <citation type="submission" date="2021-06" db="EMBL/GenBank/DDBJ databases">
        <authorList>
            <person name="Kallberg Y."/>
            <person name="Tangrot J."/>
            <person name="Rosling A."/>
        </authorList>
    </citation>
    <scope>NUCLEOTIDE SEQUENCE</scope>
    <source>
        <strain evidence="1">BR232B</strain>
    </source>
</reference>
<dbReference type="InterPro" id="IPR032675">
    <property type="entry name" value="LRR_dom_sf"/>
</dbReference>
<evidence type="ECO:0000313" key="2">
    <source>
        <dbReference type="Proteomes" id="UP000789739"/>
    </source>
</evidence>
<comment type="caution">
    <text evidence="1">The sequence shown here is derived from an EMBL/GenBank/DDBJ whole genome shotgun (WGS) entry which is preliminary data.</text>
</comment>
<dbReference type="EMBL" id="CAJVPI010000041">
    <property type="protein sequence ID" value="CAG8464558.1"/>
    <property type="molecule type" value="Genomic_DNA"/>
</dbReference>
<accession>A0A9N8YYQ6</accession>
<organism evidence="1 2">
    <name type="scientific">Paraglomus brasilianum</name>
    <dbReference type="NCBI Taxonomy" id="144538"/>
    <lineage>
        <taxon>Eukaryota</taxon>
        <taxon>Fungi</taxon>
        <taxon>Fungi incertae sedis</taxon>
        <taxon>Mucoromycota</taxon>
        <taxon>Glomeromycotina</taxon>
        <taxon>Glomeromycetes</taxon>
        <taxon>Paraglomerales</taxon>
        <taxon>Paraglomeraceae</taxon>
        <taxon>Paraglomus</taxon>
    </lineage>
</organism>
<gene>
    <name evidence="1" type="ORF">PBRASI_LOCUS763</name>
</gene>
<proteinExistence type="predicted"/>
<keyword evidence="2" id="KW-1185">Reference proteome</keyword>
<evidence type="ECO:0000313" key="1">
    <source>
        <dbReference type="EMBL" id="CAG8464558.1"/>
    </source>
</evidence>
<dbReference type="Proteomes" id="UP000789739">
    <property type="component" value="Unassembled WGS sequence"/>
</dbReference>
<name>A0A9N8YYQ6_9GLOM</name>
<dbReference type="AlphaFoldDB" id="A0A9N8YYQ6"/>
<protein>
    <submittedName>
        <fullName evidence="1">3723_t:CDS:1</fullName>
    </submittedName>
</protein>
<dbReference type="SUPFAM" id="SSF52047">
    <property type="entry name" value="RNI-like"/>
    <property type="match status" value="1"/>
</dbReference>